<sequence length="401" mass="45276">MATVHPATARADQPIAYRTICADSHVNPPPTMWAEYLPAKLRQFAPQVEERDDGDYILFEGRARKLNLINAQAGRDHRNFKMEGRQSDQRRGIWLAPERIADMDTDGLDAVVMFGGGPLGTLNSELYHESFKAYNRWLADFCAHDRRRLCPVGYIPMRDVAESIAMLKDCVALGFTAINIPAFPSPREAVVPKNFGFQSSLVSPQAAALTGNPFGERQYDQPEFDPFWQAVVEHGVVLTMHLGGRSVRFEQKDKMLPDMIMSKLAMAEPAAILIYGGVFMRHPGLRLAMVESGSGWMAFAAEYMDRTWEKQRYWLASPLTEPPSHYMDQNVYTSFINDRTAVLLRNQPGARNIMWSSDYPHSETTFPRSHEVIARDFDGVPEADRQMIVCGRARALFRIGA</sequence>
<protein>
    <submittedName>
        <fullName evidence="3">Amidohydrolase family protein</fullName>
    </submittedName>
</protein>
<dbReference type="Gene3D" id="3.20.20.140">
    <property type="entry name" value="Metal-dependent hydrolases"/>
    <property type="match status" value="1"/>
</dbReference>
<dbReference type="PANTHER" id="PTHR21240">
    <property type="entry name" value="2-AMINO-3-CARBOXYLMUCONATE-6-SEMIALDEHYDE DECARBOXYLASE"/>
    <property type="match status" value="1"/>
</dbReference>
<dbReference type="EMBL" id="JBHRTQ010000007">
    <property type="protein sequence ID" value="MFC3174384.1"/>
    <property type="molecule type" value="Genomic_DNA"/>
</dbReference>
<dbReference type="Proteomes" id="UP001595604">
    <property type="component" value="Unassembled WGS sequence"/>
</dbReference>
<name>A0ABV7IQ19_9SPHN</name>
<dbReference type="InterPro" id="IPR006680">
    <property type="entry name" value="Amidohydro-rel"/>
</dbReference>
<dbReference type="Pfam" id="PF04909">
    <property type="entry name" value="Amidohydro_2"/>
    <property type="match status" value="1"/>
</dbReference>
<reference evidence="4" key="1">
    <citation type="journal article" date="2019" name="Int. J. Syst. Evol. Microbiol.">
        <title>The Global Catalogue of Microorganisms (GCM) 10K type strain sequencing project: providing services to taxonomists for standard genome sequencing and annotation.</title>
        <authorList>
            <consortium name="The Broad Institute Genomics Platform"/>
            <consortium name="The Broad Institute Genome Sequencing Center for Infectious Disease"/>
            <person name="Wu L."/>
            <person name="Ma J."/>
        </authorList>
    </citation>
    <scope>NUCLEOTIDE SEQUENCE [LARGE SCALE GENOMIC DNA]</scope>
    <source>
        <strain evidence="4">KCTC 42984</strain>
    </source>
</reference>
<dbReference type="PANTHER" id="PTHR21240:SF28">
    <property type="entry name" value="ISO-OROTATE DECARBOXYLASE (EUROFUNG)"/>
    <property type="match status" value="1"/>
</dbReference>
<comment type="caution">
    <text evidence="3">The sequence shown here is derived from an EMBL/GenBank/DDBJ whole genome shotgun (WGS) entry which is preliminary data.</text>
</comment>
<proteinExistence type="predicted"/>
<dbReference type="InterPro" id="IPR032465">
    <property type="entry name" value="ACMSD"/>
</dbReference>
<dbReference type="RefSeq" id="WP_379509741.1">
    <property type="nucleotide sequence ID" value="NZ_JBHRTQ010000007.1"/>
</dbReference>
<evidence type="ECO:0000256" key="1">
    <source>
        <dbReference type="ARBA" id="ARBA00023239"/>
    </source>
</evidence>
<organism evidence="3 4">
    <name type="scientific">Novosphingobium bradum</name>
    <dbReference type="NCBI Taxonomy" id="1737444"/>
    <lineage>
        <taxon>Bacteria</taxon>
        <taxon>Pseudomonadati</taxon>
        <taxon>Pseudomonadota</taxon>
        <taxon>Alphaproteobacteria</taxon>
        <taxon>Sphingomonadales</taxon>
        <taxon>Sphingomonadaceae</taxon>
        <taxon>Novosphingobium</taxon>
    </lineage>
</organism>
<dbReference type="SUPFAM" id="SSF51556">
    <property type="entry name" value="Metallo-dependent hydrolases"/>
    <property type="match status" value="1"/>
</dbReference>
<gene>
    <name evidence="3" type="ORF">ACFOD9_08975</name>
</gene>
<feature type="domain" description="Amidohydrolase-related" evidence="2">
    <location>
        <begin position="23"/>
        <end position="399"/>
    </location>
</feature>
<keyword evidence="4" id="KW-1185">Reference proteome</keyword>
<evidence type="ECO:0000313" key="4">
    <source>
        <dbReference type="Proteomes" id="UP001595604"/>
    </source>
</evidence>
<keyword evidence="1" id="KW-0456">Lyase</keyword>
<evidence type="ECO:0000313" key="3">
    <source>
        <dbReference type="EMBL" id="MFC3174384.1"/>
    </source>
</evidence>
<dbReference type="InterPro" id="IPR032466">
    <property type="entry name" value="Metal_Hydrolase"/>
</dbReference>
<accession>A0ABV7IQ19</accession>
<evidence type="ECO:0000259" key="2">
    <source>
        <dbReference type="Pfam" id="PF04909"/>
    </source>
</evidence>